<dbReference type="InterPro" id="IPR041737">
    <property type="entry name" value="SoxW"/>
</dbReference>
<feature type="chain" id="PRO_5002306305" evidence="1">
    <location>
        <begin position="28"/>
        <end position="208"/>
    </location>
</feature>
<feature type="signal peptide" evidence="1">
    <location>
        <begin position="1"/>
        <end position="27"/>
    </location>
</feature>
<protein>
    <submittedName>
        <fullName evidence="3">Putative thioredoxin-like protein (Modular protein)</fullName>
    </submittedName>
</protein>
<sequence>MAITRRHALLAPVGLITLAASNTHAHAENSEAPINEDGLHAQPWFHQSFLDLKEDAAEAAAAGKNLVIFWEQRGCPYCAEMHRVNLSKPEIADYIQKNFLALQLNLYGSRTVTDFDGTELEERQLAQRWRINFTPALNFFPTDVAALNGKVGSDAEAWRLLGYWKPFHFHATFVYVKSGAYRTEPTFQRWLADYRAKLRAEGKNVDLW</sequence>
<dbReference type="Proteomes" id="UP000033187">
    <property type="component" value="Chromosome 1"/>
</dbReference>
<dbReference type="CDD" id="cd02951">
    <property type="entry name" value="SoxW"/>
    <property type="match status" value="1"/>
</dbReference>
<dbReference type="OrthoDB" id="9811036at2"/>
<organism evidence="3 4">
    <name type="scientific">Candidatus Filomicrobium marinum</name>
    <dbReference type="NCBI Taxonomy" id="1608628"/>
    <lineage>
        <taxon>Bacteria</taxon>
        <taxon>Pseudomonadati</taxon>
        <taxon>Pseudomonadota</taxon>
        <taxon>Alphaproteobacteria</taxon>
        <taxon>Hyphomicrobiales</taxon>
        <taxon>Hyphomicrobiaceae</taxon>
        <taxon>Filomicrobium</taxon>
    </lineage>
</organism>
<feature type="domain" description="Thioredoxin-like fold" evidence="2">
    <location>
        <begin position="59"/>
        <end position="151"/>
    </location>
</feature>
<evidence type="ECO:0000259" key="2">
    <source>
        <dbReference type="Pfam" id="PF13098"/>
    </source>
</evidence>
<dbReference type="SUPFAM" id="SSF52833">
    <property type="entry name" value="Thioredoxin-like"/>
    <property type="match status" value="1"/>
</dbReference>
<dbReference type="Pfam" id="PF13098">
    <property type="entry name" value="Thioredoxin_2"/>
    <property type="match status" value="1"/>
</dbReference>
<keyword evidence="1" id="KW-0732">Signal</keyword>
<gene>
    <name evidence="3" type="ORF">YBN1229_v1_0509</name>
</gene>
<dbReference type="KEGG" id="fiy:BN1229_v1_0509"/>
<evidence type="ECO:0000313" key="3">
    <source>
        <dbReference type="EMBL" id="CPR15793.1"/>
    </source>
</evidence>
<evidence type="ECO:0000256" key="1">
    <source>
        <dbReference type="SAM" id="SignalP"/>
    </source>
</evidence>
<reference evidence="4" key="1">
    <citation type="submission" date="2015-02" db="EMBL/GenBank/DDBJ databases">
        <authorList>
            <person name="Chooi Y.-H."/>
        </authorList>
    </citation>
    <scope>NUCLEOTIDE SEQUENCE [LARGE SCALE GENOMIC DNA]</scope>
    <source>
        <strain evidence="4">strain Y</strain>
    </source>
</reference>
<name>A0A0D6JBV2_9HYPH</name>
<evidence type="ECO:0000313" key="4">
    <source>
        <dbReference type="Proteomes" id="UP000033187"/>
    </source>
</evidence>
<dbReference type="KEGG" id="fil:BN1229_v1_0507"/>
<accession>A0A0D6JBV2</accession>
<keyword evidence="4" id="KW-1185">Reference proteome</keyword>
<dbReference type="InterPro" id="IPR036249">
    <property type="entry name" value="Thioredoxin-like_sf"/>
</dbReference>
<dbReference type="InterPro" id="IPR012336">
    <property type="entry name" value="Thioredoxin-like_fold"/>
</dbReference>
<dbReference type="Gene3D" id="3.40.30.10">
    <property type="entry name" value="Glutaredoxin"/>
    <property type="match status" value="1"/>
</dbReference>
<dbReference type="RefSeq" id="WP_046476326.1">
    <property type="nucleotide sequence ID" value="NZ_LN829118.1"/>
</dbReference>
<dbReference type="AlphaFoldDB" id="A0A0D6JBV2"/>
<proteinExistence type="predicted"/>
<dbReference type="EMBL" id="LN829119">
    <property type="protein sequence ID" value="CPR15793.1"/>
    <property type="molecule type" value="Genomic_DNA"/>
</dbReference>